<dbReference type="InterPro" id="IPR034904">
    <property type="entry name" value="FSCA_dom_sf"/>
</dbReference>
<dbReference type="STRING" id="935791.I3EK32"/>
<feature type="transmembrane region" description="Helical" evidence="2">
    <location>
        <begin position="12"/>
        <end position="33"/>
    </location>
</feature>
<protein>
    <submittedName>
        <fullName evidence="3">Uncharacterized protein</fullName>
    </submittedName>
</protein>
<dbReference type="Proteomes" id="UP000002872">
    <property type="component" value="Unassembled WGS sequence"/>
</dbReference>
<sequence>MCYKLFFTHIYAHMGCALLFCINVLLFYEWFILNSWCSFHNILFLYVRLCRNNFKHMNESPDVCTEKSPEYVIEWENKEIVVNKMSIFQIIRNIRDPEHSYTLEDLKVVSIDRIFIDKTPAGEFVRVVVIPTIPHCSMVGLIGLSILYKLFNTLSSKYIVRVEVQEDSHTLANDVTKQLSDIERTYAAFLNPNIIEAIIPLL</sequence>
<keyword evidence="4" id="KW-1185">Reference proteome</keyword>
<evidence type="ECO:0000313" key="4">
    <source>
        <dbReference type="Proteomes" id="UP000002872"/>
    </source>
</evidence>
<dbReference type="PANTHER" id="PTHR12377">
    <property type="entry name" value="CYTOSOLIC IRON-SULFUR ASSEMBLY COMPONENT 2B-RELATED"/>
    <property type="match status" value="1"/>
</dbReference>
<organism evidence="3 4">
    <name type="scientific">Nematocida parisii (strain ERTm3)</name>
    <name type="common">Nematode killer fungus</name>
    <dbReference type="NCBI Taxonomy" id="935791"/>
    <lineage>
        <taxon>Eukaryota</taxon>
        <taxon>Fungi</taxon>
        <taxon>Fungi incertae sedis</taxon>
        <taxon>Microsporidia</taxon>
        <taxon>Nematocida</taxon>
    </lineage>
</organism>
<dbReference type="Gene3D" id="6.10.250.1280">
    <property type="match status" value="1"/>
</dbReference>
<dbReference type="Gene3D" id="3.30.300.130">
    <property type="entry name" value="Fe-S cluster assembly (FSCA)"/>
    <property type="match status" value="1"/>
</dbReference>
<dbReference type="FunCoup" id="I3EK32">
    <property type="interactions" value="109"/>
</dbReference>
<keyword evidence="2" id="KW-0812">Transmembrane</keyword>
<gene>
    <name evidence="3" type="ORF">NEQG_00349</name>
</gene>
<dbReference type="InParanoid" id="I3EK32"/>
<dbReference type="AlphaFoldDB" id="I3EK32"/>
<dbReference type="VEuPathDB" id="MicrosporidiaDB:NEQG_00349"/>
<dbReference type="EMBL" id="GL870876">
    <property type="protein sequence ID" value="EIJ89579.1"/>
    <property type="molecule type" value="Genomic_DNA"/>
</dbReference>
<keyword evidence="2" id="KW-1133">Transmembrane helix</keyword>
<dbReference type="GO" id="GO:0051604">
    <property type="term" value="P:protein maturation"/>
    <property type="evidence" value="ECO:0007669"/>
    <property type="project" value="InterPro"/>
</dbReference>
<dbReference type="OrthoDB" id="2746at2759"/>
<evidence type="ECO:0000256" key="1">
    <source>
        <dbReference type="ARBA" id="ARBA00010381"/>
    </source>
</evidence>
<dbReference type="InterPro" id="IPR039796">
    <property type="entry name" value="MIP18"/>
</dbReference>
<accession>I3EK32</accession>
<dbReference type="SUPFAM" id="SSF117916">
    <property type="entry name" value="Fe-S cluster assembly (FSCA) domain-like"/>
    <property type="match status" value="1"/>
</dbReference>
<keyword evidence="2" id="KW-0472">Membrane</keyword>
<reference evidence="3" key="1">
    <citation type="submission" date="2011-01" db="EMBL/GenBank/DDBJ databases">
        <title>The Genome Sequence of Nematocida parisii strain ERTm3.</title>
        <authorList>
            <consortium name="The Broad Institute Genome Sequencing Platform"/>
            <consortium name="The Broad Institute Genome Sequencing Center for Infectious Disease"/>
            <person name="Cuomo C."/>
            <person name="Troemel E."/>
            <person name="Young S.K."/>
            <person name="Zeng Q."/>
            <person name="Gargeya S."/>
            <person name="Fitzgerald M."/>
            <person name="Haas B."/>
            <person name="Abouelleil A."/>
            <person name="Alvarado L."/>
            <person name="Arachchi H.M."/>
            <person name="Berlin A."/>
            <person name="Chapman S.B."/>
            <person name="Gearin G."/>
            <person name="Goldberg J."/>
            <person name="Griggs A."/>
            <person name="Gujja S."/>
            <person name="Hansen M."/>
            <person name="Heiman D."/>
            <person name="Howarth C."/>
            <person name="Larimer J."/>
            <person name="Lui A."/>
            <person name="MacDonald P.J.P."/>
            <person name="McCowen C."/>
            <person name="Montmayeur A."/>
            <person name="Murphy C."/>
            <person name="Neiman D."/>
            <person name="Pearson M."/>
            <person name="Priest M."/>
            <person name="Roberts A."/>
            <person name="Saif S."/>
            <person name="Shea T."/>
            <person name="Sisk P."/>
            <person name="Stolte C."/>
            <person name="Sykes S."/>
            <person name="Wortman J."/>
            <person name="Nusbaum C."/>
            <person name="Birren B."/>
        </authorList>
    </citation>
    <scope>NUCLEOTIDE SEQUENCE</scope>
    <source>
        <strain evidence="3">ERTm3</strain>
    </source>
</reference>
<evidence type="ECO:0000313" key="3">
    <source>
        <dbReference type="EMBL" id="EIJ89579.1"/>
    </source>
</evidence>
<evidence type="ECO:0000256" key="2">
    <source>
        <dbReference type="SAM" id="Phobius"/>
    </source>
</evidence>
<proteinExistence type="inferred from homology"/>
<dbReference type="HOGENOM" id="CLU_075876_4_1_1"/>
<dbReference type="PANTHER" id="PTHR12377:SF0">
    <property type="entry name" value="CYTOSOLIC IRON-SULFUR ASSEMBLY COMPONENT 2B"/>
    <property type="match status" value="1"/>
</dbReference>
<name>I3EK32_NEMP3</name>
<comment type="similarity">
    <text evidence="1">Belongs to the MIP18 family.</text>
</comment>